<dbReference type="GO" id="GO:0006508">
    <property type="term" value="P:proteolysis"/>
    <property type="evidence" value="ECO:0007669"/>
    <property type="project" value="UniProtKB-KW"/>
</dbReference>
<dbReference type="AlphaFoldDB" id="A0A285X3N7"/>
<proteinExistence type="inferred from homology"/>
<evidence type="ECO:0000256" key="8">
    <source>
        <dbReference type="ARBA" id="ARBA00022825"/>
    </source>
</evidence>
<dbReference type="EC" id="3.4.15.6" evidence="4"/>
<dbReference type="PANTHER" id="PTHR36175:SF1">
    <property type="entry name" value="CYANOPHYCINASE"/>
    <property type="match status" value="1"/>
</dbReference>
<feature type="signal peptide" evidence="9">
    <location>
        <begin position="1"/>
        <end position="34"/>
    </location>
</feature>
<comment type="similarity">
    <text evidence="3">Belongs to the peptidase S51 family.</text>
</comment>
<accession>A0A285X3N7</accession>
<dbReference type="InterPro" id="IPR029062">
    <property type="entry name" value="Class_I_gatase-like"/>
</dbReference>
<dbReference type="NCBIfam" id="TIGR02069">
    <property type="entry name" value="cyanophycinase"/>
    <property type="match status" value="1"/>
</dbReference>
<dbReference type="InterPro" id="IPR005320">
    <property type="entry name" value="Peptidase_S51"/>
</dbReference>
<dbReference type="Proteomes" id="UP000219193">
    <property type="component" value="Unassembled WGS sequence"/>
</dbReference>
<evidence type="ECO:0000256" key="3">
    <source>
        <dbReference type="ARBA" id="ARBA00006534"/>
    </source>
</evidence>
<comment type="catalytic activity">
    <reaction evidence="1">
        <text>[L-4-(L-arginin-2-N-yl)aspartate](n) + H2O = [L-4-(L-arginin-2-N-yl)aspartate](n-1) + L-4-(L-arginin-2-N-yl)aspartate</text>
        <dbReference type="Rhea" id="RHEA:12845"/>
        <dbReference type="Rhea" id="RHEA-COMP:13728"/>
        <dbReference type="Rhea" id="RHEA-COMP:13734"/>
        <dbReference type="ChEBI" id="CHEBI:15377"/>
        <dbReference type="ChEBI" id="CHEBI:137986"/>
        <dbReference type="ChEBI" id="CHEBI:137991"/>
        <dbReference type="EC" id="3.4.15.6"/>
    </reaction>
</comment>
<evidence type="ECO:0000256" key="2">
    <source>
        <dbReference type="ARBA" id="ARBA00002039"/>
    </source>
</evidence>
<keyword evidence="9" id="KW-0732">Signal</keyword>
<dbReference type="GO" id="GO:0008236">
    <property type="term" value="F:serine-type peptidase activity"/>
    <property type="evidence" value="ECO:0007669"/>
    <property type="project" value="UniProtKB-KW"/>
</dbReference>
<evidence type="ECO:0000313" key="10">
    <source>
        <dbReference type="EMBL" id="SOC79957.1"/>
    </source>
</evidence>
<evidence type="ECO:0000256" key="9">
    <source>
        <dbReference type="SAM" id="SignalP"/>
    </source>
</evidence>
<sequence length="293" mass="32222">MKNNNFNRKRGGFSITKNLLVLIFLCLFSFPATAQEFKNTGSLFIIGGGTRPASMVERIIKESQIHEGGYAIILPMASAEPDSSFYYANKQFAELGLKNIFKQVYDSTVITNSQKLDSLRNARLIYIPGGDQDRFMKAIAGTPAADALKENYKNGGMIAGTSAGAAVMSREMITGTELKHPEYHSTFRNLEEQNLELKQGLGMLNNVIIDQHFVKRSRYNRLLTAIIENPEIKGIGIDESTAILVKNGKAEVVGESQVIVFSNPKASKSTSKGKLAARGVVLDIYLDGDKFDL</sequence>
<feature type="chain" id="PRO_5012402763" description="Cyanophycinase" evidence="9">
    <location>
        <begin position="35"/>
        <end position="293"/>
    </location>
</feature>
<keyword evidence="8" id="KW-0720">Serine protease</keyword>
<evidence type="ECO:0000256" key="6">
    <source>
        <dbReference type="ARBA" id="ARBA00022670"/>
    </source>
</evidence>
<dbReference type="CDD" id="cd03145">
    <property type="entry name" value="GAT1_cyanophycinase"/>
    <property type="match status" value="1"/>
</dbReference>
<dbReference type="OrthoDB" id="9799980at2"/>
<evidence type="ECO:0000256" key="4">
    <source>
        <dbReference type="ARBA" id="ARBA00013115"/>
    </source>
</evidence>
<gene>
    <name evidence="10" type="ORF">SAMN06296241_1498</name>
</gene>
<dbReference type="Pfam" id="PF03575">
    <property type="entry name" value="Peptidase_S51"/>
    <property type="match status" value="1"/>
</dbReference>
<protein>
    <recommendedName>
        <fullName evidence="5">Cyanophycinase</fullName>
        <ecNumber evidence="4">3.4.15.6</ecNumber>
    </recommendedName>
</protein>
<comment type="function">
    <text evidence="2">Exopeptidase that catalyzes the hydrolytic cleavage of multi-L-arginyl-poly-L-aspartic acid (cyanophycin; a water-insoluble reserve polymer) into aspartate-arginine dipeptides.</text>
</comment>
<dbReference type="EMBL" id="OCMF01000001">
    <property type="protein sequence ID" value="SOC79957.1"/>
    <property type="molecule type" value="Genomic_DNA"/>
</dbReference>
<keyword evidence="11" id="KW-1185">Reference proteome</keyword>
<dbReference type="PANTHER" id="PTHR36175">
    <property type="entry name" value="CYANOPHYCINASE"/>
    <property type="match status" value="1"/>
</dbReference>
<keyword evidence="7" id="KW-0378">Hydrolase</keyword>
<dbReference type="RefSeq" id="WP_097055652.1">
    <property type="nucleotide sequence ID" value="NZ_OCMF01000001.1"/>
</dbReference>
<keyword evidence="6" id="KW-0645">Protease</keyword>
<dbReference type="InterPro" id="IPR011811">
    <property type="entry name" value="Peptidase_S51_cyanophycinase"/>
</dbReference>
<evidence type="ECO:0000256" key="5">
    <source>
        <dbReference type="ARBA" id="ARBA00015719"/>
    </source>
</evidence>
<dbReference type="Gene3D" id="3.40.50.880">
    <property type="match status" value="1"/>
</dbReference>
<dbReference type="GO" id="GO:0008241">
    <property type="term" value="F:peptidyl-dipeptidase activity"/>
    <property type="evidence" value="ECO:0007669"/>
    <property type="project" value="UniProtKB-EC"/>
</dbReference>
<organism evidence="10 11">
    <name type="scientific">Salinimicrobium sediminis</name>
    <dbReference type="NCBI Taxonomy" id="1343891"/>
    <lineage>
        <taxon>Bacteria</taxon>
        <taxon>Pseudomonadati</taxon>
        <taxon>Bacteroidota</taxon>
        <taxon>Flavobacteriia</taxon>
        <taxon>Flavobacteriales</taxon>
        <taxon>Flavobacteriaceae</taxon>
        <taxon>Salinimicrobium</taxon>
    </lineage>
</organism>
<evidence type="ECO:0000313" key="11">
    <source>
        <dbReference type="Proteomes" id="UP000219193"/>
    </source>
</evidence>
<dbReference type="SUPFAM" id="SSF52317">
    <property type="entry name" value="Class I glutamine amidotransferase-like"/>
    <property type="match status" value="1"/>
</dbReference>
<name>A0A285X3N7_9FLAO</name>
<evidence type="ECO:0000256" key="7">
    <source>
        <dbReference type="ARBA" id="ARBA00022801"/>
    </source>
</evidence>
<reference evidence="11" key="1">
    <citation type="submission" date="2017-09" db="EMBL/GenBank/DDBJ databases">
        <authorList>
            <person name="Varghese N."/>
            <person name="Submissions S."/>
        </authorList>
    </citation>
    <scope>NUCLEOTIDE SEQUENCE [LARGE SCALE GENOMIC DNA]</scope>
    <source>
        <strain evidence="11">CGMCC 1.12641</strain>
    </source>
</reference>
<evidence type="ECO:0000256" key="1">
    <source>
        <dbReference type="ARBA" id="ARBA00001092"/>
    </source>
</evidence>